<dbReference type="EMBL" id="KN837125">
    <property type="protein sequence ID" value="KIJ43074.1"/>
    <property type="molecule type" value="Genomic_DNA"/>
</dbReference>
<evidence type="ECO:0000313" key="1">
    <source>
        <dbReference type="EMBL" id="KIJ43074.1"/>
    </source>
</evidence>
<sequence>MTTLPGDIWAYVAEYLVPHKTDLLSLSRTDRYIRDYVYPYLFRRIKFSGCRESTEAFREHLAYISTRIEYFRRRHFVNYVWEIELWNWVKLPTDICSSPRDSARETLSLWRSTFDNLQKFIIECRNLKGLGLIECSRTIYSHQMTSPGKGVLDVPLASPPSSPCFGIEFVITRPDDITSFSVPQAFMERQRSDSWRRVVRLYFLDILATFSARVVGAAVDIDLVASLQPFSFSHLRTFSVICSQSQASGESFDRLRDLLIVNPLINELSMPDSPSDLALSDLPPDALPDLECITSGNMQHLMQIIPGRPLKSVRVQSSHWRNIEAALPQFQLSAVHIENLDISGCPLSAEGLETLAANVPHLKSLVVPWIPDITILDSETMISNCLTMLAPFKSLKTFSVISIPVPASQLDIPAQFASIRRSRGHPSLQTVKLGSDIKFTWYKTSKARKMDLRRGWIYDGSSMNHLLYDEAAFGFGMSKQWAVVRIPVANAGQLETPDNIAIHYGRNASTSRLSELPNLKSKKPGQWKFWKKYFD</sequence>
<dbReference type="Proteomes" id="UP000054279">
    <property type="component" value="Unassembled WGS sequence"/>
</dbReference>
<organism evidence="1 2">
    <name type="scientific">Sphaerobolus stellatus (strain SS14)</name>
    <dbReference type="NCBI Taxonomy" id="990650"/>
    <lineage>
        <taxon>Eukaryota</taxon>
        <taxon>Fungi</taxon>
        <taxon>Dikarya</taxon>
        <taxon>Basidiomycota</taxon>
        <taxon>Agaricomycotina</taxon>
        <taxon>Agaricomycetes</taxon>
        <taxon>Phallomycetidae</taxon>
        <taxon>Geastrales</taxon>
        <taxon>Sphaerobolaceae</taxon>
        <taxon>Sphaerobolus</taxon>
    </lineage>
</organism>
<name>A0A0C9V7R6_SPHS4</name>
<dbReference type="SUPFAM" id="SSF52047">
    <property type="entry name" value="RNI-like"/>
    <property type="match status" value="1"/>
</dbReference>
<evidence type="ECO:0000313" key="2">
    <source>
        <dbReference type="Proteomes" id="UP000054279"/>
    </source>
</evidence>
<dbReference type="AlphaFoldDB" id="A0A0C9V7R6"/>
<keyword evidence="2" id="KW-1185">Reference proteome</keyword>
<dbReference type="InterPro" id="IPR032675">
    <property type="entry name" value="LRR_dom_sf"/>
</dbReference>
<dbReference type="Gene3D" id="3.80.10.10">
    <property type="entry name" value="Ribonuclease Inhibitor"/>
    <property type="match status" value="1"/>
</dbReference>
<dbReference type="HOGENOM" id="CLU_509172_0_0_1"/>
<gene>
    <name evidence="1" type="ORF">M422DRAFT_779840</name>
</gene>
<proteinExistence type="predicted"/>
<protein>
    <submittedName>
        <fullName evidence="1">Uncharacterized protein</fullName>
    </submittedName>
</protein>
<reference evidence="1 2" key="1">
    <citation type="submission" date="2014-06" db="EMBL/GenBank/DDBJ databases">
        <title>Evolutionary Origins and Diversification of the Mycorrhizal Mutualists.</title>
        <authorList>
            <consortium name="DOE Joint Genome Institute"/>
            <consortium name="Mycorrhizal Genomics Consortium"/>
            <person name="Kohler A."/>
            <person name="Kuo A."/>
            <person name="Nagy L.G."/>
            <person name="Floudas D."/>
            <person name="Copeland A."/>
            <person name="Barry K.W."/>
            <person name="Cichocki N."/>
            <person name="Veneault-Fourrey C."/>
            <person name="LaButti K."/>
            <person name="Lindquist E.A."/>
            <person name="Lipzen A."/>
            <person name="Lundell T."/>
            <person name="Morin E."/>
            <person name="Murat C."/>
            <person name="Riley R."/>
            <person name="Ohm R."/>
            <person name="Sun H."/>
            <person name="Tunlid A."/>
            <person name="Henrissat B."/>
            <person name="Grigoriev I.V."/>
            <person name="Hibbett D.S."/>
            <person name="Martin F."/>
        </authorList>
    </citation>
    <scope>NUCLEOTIDE SEQUENCE [LARGE SCALE GENOMIC DNA]</scope>
    <source>
        <strain evidence="1 2">SS14</strain>
    </source>
</reference>
<accession>A0A0C9V7R6</accession>